<evidence type="ECO:0000313" key="1">
    <source>
        <dbReference type="EMBL" id="ALI36314.1"/>
    </source>
</evidence>
<reference evidence="2" key="1">
    <citation type="submission" date="2015-10" db="EMBL/GenBank/DDBJ databases">
        <title>Niche specialization of a soil ammonia-oxidizing archaeon, Candidatus Nitrosocosmicus oleophilus.</title>
        <authorList>
            <person name="Jung M.-Y."/>
            <person name="Rhee S.-K."/>
        </authorList>
    </citation>
    <scope>NUCLEOTIDE SEQUENCE [LARGE SCALE GENOMIC DNA]</scope>
    <source>
        <strain evidence="2">MY3</strain>
    </source>
</reference>
<keyword evidence="2" id="KW-1185">Reference proteome</keyword>
<dbReference type="KEGG" id="taa:NMY3_02113"/>
<proteinExistence type="predicted"/>
<dbReference type="Proteomes" id="UP000058925">
    <property type="component" value="Chromosome"/>
</dbReference>
<protein>
    <submittedName>
        <fullName evidence="1">Uncharacterized protein</fullName>
    </submittedName>
</protein>
<organism evidence="1 2">
    <name type="scientific">Candidatus Nitrosocosmicus oleophilus</name>
    <dbReference type="NCBI Taxonomy" id="1353260"/>
    <lineage>
        <taxon>Archaea</taxon>
        <taxon>Nitrososphaerota</taxon>
        <taxon>Nitrososphaeria</taxon>
        <taxon>Nitrososphaerales</taxon>
        <taxon>Nitrososphaeraceae</taxon>
        <taxon>Candidatus Nitrosocosmicus</taxon>
    </lineage>
</organism>
<evidence type="ECO:0000313" key="2">
    <source>
        <dbReference type="Proteomes" id="UP000058925"/>
    </source>
</evidence>
<dbReference type="EMBL" id="CP012850">
    <property type="protein sequence ID" value="ALI36314.1"/>
    <property type="molecule type" value="Genomic_DNA"/>
</dbReference>
<accession>A0A654LXS9</accession>
<dbReference type="AlphaFoldDB" id="A0A654LXS9"/>
<sequence length="39" mass="4454">MVCYPDSDTLAEPFLAIILRRSKRIEKIVPSTPLHVRMG</sequence>
<gene>
    <name evidence="1" type="ORF">NMY3_02113</name>
</gene>
<name>A0A654LXS9_9ARCH</name>